<proteinExistence type="inferred from homology"/>
<keyword evidence="4 11" id="KW-0210">Decarboxylase</keyword>
<sequence length="367" mass="41693">MIKTPYYLIDKQKLLNNLEVVSRIRKNAGIKLLLALKCFSTWGIFDTLNQYMDGTTSSSLNEVILGRKKFGGETHAYNVAYKDCEIDEVLSHCDTIIFNAVSQLNKFKSKASKFKKNIGLRINPSVSYSKFILADPNRPFSRLGEKCKEKIESEIKNINGLMFHNNCENKSFPCFSAMLKNIEQEFGHFISQVEWISLGGGIHFTEKNYPIEDFCRQLKELSEKHSVQIYLEPGEAIVTNTTTLETTVLDISENIKNLVIVDSSVEAHIPDYLLYQESATMYPNTGPYTALVCGRSCLAGDIFGEFNFAKPVQIGDRISFEDVAGYNLNRKNWFNGINMPTIAVKDLNGTIKTIREFSYDDYYKNLS</sequence>
<dbReference type="GO" id="GO:0008836">
    <property type="term" value="F:diaminopimelate decarboxylase activity"/>
    <property type="evidence" value="ECO:0007669"/>
    <property type="project" value="TreeGrafter"/>
</dbReference>
<feature type="binding site" evidence="12">
    <location>
        <position position="235"/>
    </location>
    <ligand>
        <name>substrate</name>
    </ligand>
</feature>
<keyword evidence="11" id="KW-0620">Polyamine biosynthesis</keyword>
<dbReference type="SUPFAM" id="SSF51419">
    <property type="entry name" value="PLP-binding barrel"/>
    <property type="match status" value="1"/>
</dbReference>
<evidence type="ECO:0000313" key="14">
    <source>
        <dbReference type="EMBL" id="AKK20034.1"/>
    </source>
</evidence>
<gene>
    <name evidence="14" type="ORF">G293_02010</name>
</gene>
<dbReference type="RefSeq" id="WP_047264083.1">
    <property type="nucleotide sequence ID" value="NZ_CP004021.1"/>
</dbReference>
<dbReference type="EC" id="4.1.1.96" evidence="2 11"/>
<evidence type="ECO:0000256" key="12">
    <source>
        <dbReference type="PIRSR" id="PIRSR038941-1"/>
    </source>
</evidence>
<keyword evidence="11" id="KW-0963">Cytoplasm</keyword>
<name>A0A0G3I2E0_LIBAF</name>
<protein>
    <recommendedName>
        <fullName evidence="3 11">Carboxynorspermidine/carboxyspermidine decarboxylase</fullName>
        <shortName evidence="11">CANS DC/CAS DC</shortName>
        <shortName evidence="11">CANSDC/CASDC</shortName>
        <ecNumber evidence="2 11">4.1.1.96</ecNumber>
    </recommendedName>
</protein>
<keyword evidence="6 11" id="KW-0745">Spermidine biosynthesis</keyword>
<dbReference type="PANTHER" id="PTHR43727:SF1">
    <property type="entry name" value="CARBOXYNORSPERMIDINE_CARBOXYSPERMIDINE DECARBOXYLASE"/>
    <property type="match status" value="1"/>
</dbReference>
<evidence type="ECO:0000256" key="11">
    <source>
        <dbReference type="PIRNR" id="PIRNR038941"/>
    </source>
</evidence>
<organism evidence="14 15">
    <name type="scientific">Candidatus Liberibacter africanus PTSAPSY</name>
    <dbReference type="NCBI Taxonomy" id="1277257"/>
    <lineage>
        <taxon>Bacteria</taxon>
        <taxon>Pseudomonadati</taxon>
        <taxon>Pseudomonadota</taxon>
        <taxon>Alphaproteobacteria</taxon>
        <taxon>Hyphomicrobiales</taxon>
        <taxon>Rhizobiaceae</taxon>
        <taxon>Liberibacter</taxon>
    </lineage>
</organism>
<dbReference type="GO" id="GO:0009089">
    <property type="term" value="P:lysine biosynthetic process via diaminopimelate"/>
    <property type="evidence" value="ECO:0007669"/>
    <property type="project" value="TreeGrafter"/>
</dbReference>
<dbReference type="EMBL" id="CP004021">
    <property type="protein sequence ID" value="AKK20034.1"/>
    <property type="molecule type" value="Genomic_DNA"/>
</dbReference>
<comment type="catalytic activity">
    <reaction evidence="10 11">
        <text>carboxynorspermidine + H(+) = norspermidine + CO2</text>
        <dbReference type="Rhea" id="RHEA:34099"/>
        <dbReference type="ChEBI" id="CHEBI:15378"/>
        <dbReference type="ChEBI" id="CHEBI:16526"/>
        <dbReference type="ChEBI" id="CHEBI:57920"/>
        <dbReference type="ChEBI" id="CHEBI:65070"/>
        <dbReference type="EC" id="4.1.1.96"/>
    </reaction>
</comment>
<comment type="catalytic activity">
    <reaction evidence="9 11">
        <text>carboxyspermidine + H(+) = spermidine + CO2</text>
        <dbReference type="Rhea" id="RHEA:34095"/>
        <dbReference type="ChEBI" id="CHEBI:15378"/>
        <dbReference type="ChEBI" id="CHEBI:16526"/>
        <dbReference type="ChEBI" id="CHEBI:57834"/>
        <dbReference type="ChEBI" id="CHEBI:65072"/>
        <dbReference type="EC" id="4.1.1.96"/>
    </reaction>
</comment>
<comment type="cofactor">
    <cofactor evidence="1 11">
        <name>pyridoxal 5'-phosphate</name>
        <dbReference type="ChEBI" id="CHEBI:597326"/>
    </cofactor>
</comment>
<evidence type="ECO:0000256" key="5">
    <source>
        <dbReference type="ARBA" id="ARBA00022898"/>
    </source>
</evidence>
<keyword evidence="15" id="KW-1185">Reference proteome</keyword>
<dbReference type="OrthoDB" id="9804410at2"/>
<dbReference type="InterPro" id="IPR029066">
    <property type="entry name" value="PLP-binding_barrel"/>
</dbReference>
<dbReference type="AlphaFoldDB" id="A0A0G3I2E0"/>
<dbReference type="PIRSF" id="PIRSF038941">
    <property type="entry name" value="NspC"/>
    <property type="match status" value="1"/>
</dbReference>
<dbReference type="PANTHER" id="PTHR43727">
    <property type="entry name" value="DIAMINOPIMELATE DECARBOXYLASE"/>
    <property type="match status" value="1"/>
</dbReference>
<dbReference type="STRING" id="1277257.G293_02010"/>
<evidence type="ECO:0000313" key="15">
    <source>
        <dbReference type="Proteomes" id="UP000035503"/>
    </source>
</evidence>
<feature type="binding site" evidence="12">
    <location>
        <position position="271"/>
    </location>
    <ligand>
        <name>substrate</name>
    </ligand>
</feature>
<evidence type="ECO:0000256" key="9">
    <source>
        <dbReference type="ARBA" id="ARBA00047351"/>
    </source>
</evidence>
<dbReference type="SUPFAM" id="SSF50621">
    <property type="entry name" value="Alanine racemase C-terminal domain-like"/>
    <property type="match status" value="1"/>
</dbReference>
<evidence type="ECO:0000256" key="1">
    <source>
        <dbReference type="ARBA" id="ARBA00001933"/>
    </source>
</evidence>
<dbReference type="Gene3D" id="3.20.20.10">
    <property type="entry name" value="Alanine racemase"/>
    <property type="match status" value="1"/>
</dbReference>
<dbReference type="GO" id="GO:0045312">
    <property type="term" value="P:nor-spermidine biosynthetic process"/>
    <property type="evidence" value="ECO:0007669"/>
    <property type="project" value="InterPro"/>
</dbReference>
<evidence type="ECO:0000256" key="4">
    <source>
        <dbReference type="ARBA" id="ARBA00022793"/>
    </source>
</evidence>
<keyword evidence="5 11" id="KW-0663">Pyridoxal phosphate</keyword>
<feature type="domain" description="Orn/DAP/Arg decarboxylase 2 C-terminal" evidence="13">
    <location>
        <begin position="153"/>
        <end position="323"/>
    </location>
</feature>
<comment type="similarity">
    <text evidence="8 11">Belongs to the Orn/Lys/Arg decarboxylase class-II family. NspC subfamily.</text>
</comment>
<accession>A0A0G3I2E0</accession>
<keyword evidence="7 11" id="KW-0456">Lyase</keyword>
<dbReference type="GO" id="GO:0005737">
    <property type="term" value="C:cytoplasm"/>
    <property type="evidence" value="ECO:0007669"/>
    <property type="project" value="UniProtKB-SubCell"/>
</dbReference>
<dbReference type="Proteomes" id="UP000035503">
    <property type="component" value="Chromosome"/>
</dbReference>
<evidence type="ECO:0000256" key="7">
    <source>
        <dbReference type="ARBA" id="ARBA00023239"/>
    </source>
</evidence>
<evidence type="ECO:0000256" key="3">
    <source>
        <dbReference type="ARBA" id="ARBA00013633"/>
    </source>
</evidence>
<comment type="subunit">
    <text evidence="11">Homodimer.</text>
</comment>
<dbReference type="PATRIC" id="fig|1277257.4.peg.435"/>
<dbReference type="KEGG" id="lau:G293_02010"/>
<dbReference type="Gene3D" id="2.40.37.10">
    <property type="entry name" value="Lyase, Ornithine Decarboxylase, Chain A, domain 1"/>
    <property type="match status" value="1"/>
</dbReference>
<evidence type="ECO:0000259" key="13">
    <source>
        <dbReference type="Pfam" id="PF00278"/>
    </source>
</evidence>
<evidence type="ECO:0000256" key="8">
    <source>
        <dbReference type="ARBA" id="ARBA00025802"/>
    </source>
</evidence>
<dbReference type="GO" id="GO:0008295">
    <property type="term" value="P:spermidine biosynthetic process"/>
    <property type="evidence" value="ECO:0007669"/>
    <property type="project" value="UniProtKB-KW"/>
</dbReference>
<comment type="subcellular location">
    <subcellularLocation>
        <location evidence="11">Cytoplasm</location>
    </subcellularLocation>
</comment>
<comment type="function">
    <text evidence="11">Catalyzes the decarboxylation of carboxynorspermidine and carboxyspermidine.</text>
</comment>
<dbReference type="InterPro" id="IPR005730">
    <property type="entry name" value="Nsp_de-COase"/>
</dbReference>
<dbReference type="InterPro" id="IPR009006">
    <property type="entry name" value="Ala_racemase/Decarboxylase_C"/>
</dbReference>
<evidence type="ECO:0000256" key="6">
    <source>
        <dbReference type="ARBA" id="ARBA00023066"/>
    </source>
</evidence>
<reference evidence="14 15" key="1">
    <citation type="journal article" date="2015" name="Genome Announc.">
        <title>Complete Genome Sequence of 'Candidatus Liberibacter africanus,' a Bacterium Associated with Citrus Huanglongbing.</title>
        <authorList>
            <person name="Lin H."/>
            <person name="Pietersen G."/>
            <person name="Han C."/>
            <person name="Read D.A."/>
            <person name="Lou B."/>
            <person name="Gupta G."/>
            <person name="Civerolo E.L."/>
        </authorList>
    </citation>
    <scope>NUCLEOTIDE SEQUENCE [LARGE SCALE GENOMIC DNA]</scope>
    <source>
        <strain evidence="14 15">PTSAPSY</strain>
    </source>
</reference>
<evidence type="ECO:0000256" key="10">
    <source>
        <dbReference type="ARBA" id="ARBA00047389"/>
    </source>
</evidence>
<dbReference type="InterPro" id="IPR022643">
    <property type="entry name" value="De-COase2_C"/>
</dbReference>
<dbReference type="Pfam" id="PF00278">
    <property type="entry name" value="Orn_DAP_Arg_deC"/>
    <property type="match status" value="1"/>
</dbReference>
<evidence type="ECO:0000256" key="2">
    <source>
        <dbReference type="ARBA" id="ARBA00012259"/>
    </source>
</evidence>